<evidence type="ECO:0000256" key="2">
    <source>
        <dbReference type="ARBA" id="ARBA00022679"/>
    </source>
</evidence>
<dbReference type="GO" id="GO:0008168">
    <property type="term" value="F:methyltransferase activity"/>
    <property type="evidence" value="ECO:0007669"/>
    <property type="project" value="UniProtKB-KW"/>
</dbReference>
<evidence type="ECO:0000256" key="1">
    <source>
        <dbReference type="ARBA" id="ARBA00022603"/>
    </source>
</evidence>
<keyword evidence="2 4" id="KW-0808">Transferase</keyword>
<organism evidence="4">
    <name type="scientific">Mediterraneibacter gnavus</name>
    <name type="common">Ruminococcus gnavus</name>
    <dbReference type="NCBI Taxonomy" id="33038"/>
    <lineage>
        <taxon>Bacteria</taxon>
        <taxon>Bacillati</taxon>
        <taxon>Bacillota</taxon>
        <taxon>Clostridia</taxon>
        <taxon>Lachnospirales</taxon>
        <taxon>Lachnospiraceae</taxon>
        <taxon>Mediterraneibacter</taxon>
    </lineage>
</organism>
<keyword evidence="1 4" id="KW-0489">Methyltransferase</keyword>
<reference evidence="4" key="1">
    <citation type="submission" date="2019-11" db="EMBL/GenBank/DDBJ databases">
        <authorList>
            <person name="Feng L."/>
        </authorList>
    </citation>
    <scope>NUCLEOTIDE SEQUENCE</scope>
    <source>
        <strain evidence="4">RgnavusLFYP19</strain>
    </source>
</reference>
<dbReference type="PANTHER" id="PTHR43861:SF1">
    <property type="entry name" value="TRANS-ACONITATE 2-METHYLTRANSFERASE"/>
    <property type="match status" value="1"/>
</dbReference>
<name>A0A6N3A5H5_MEDGN</name>
<evidence type="ECO:0000259" key="3">
    <source>
        <dbReference type="Pfam" id="PF13649"/>
    </source>
</evidence>
<dbReference type="InterPro" id="IPR041698">
    <property type="entry name" value="Methyltransf_25"/>
</dbReference>
<sequence>MNDTLKYYEDNAEKLIGSTAGVDFSRIQNSFLQLLPPHPEILDFGCGSGRDTKYFLQKGCHVTSTDGSEKICQAASSCTGIKVKQMLFQELEETNVFDGIWACASILHVSKTELYLVLRKMCDALKSGGIIYTSFKYGEFEGNRNGRYFTDFTEISFQEYIRDISEFSIEEIWITGDVRPGRGDEKWLNLILRKMDIHCQSMENT</sequence>
<dbReference type="PANTHER" id="PTHR43861">
    <property type="entry name" value="TRANS-ACONITATE 2-METHYLTRANSFERASE-RELATED"/>
    <property type="match status" value="1"/>
</dbReference>
<dbReference type="AlphaFoldDB" id="A0A6N3A5H5"/>
<evidence type="ECO:0000313" key="4">
    <source>
        <dbReference type="EMBL" id="VYT86911.1"/>
    </source>
</evidence>
<dbReference type="Pfam" id="PF13649">
    <property type="entry name" value="Methyltransf_25"/>
    <property type="match status" value="1"/>
</dbReference>
<dbReference type="InterPro" id="IPR029063">
    <property type="entry name" value="SAM-dependent_MTases_sf"/>
</dbReference>
<proteinExistence type="predicted"/>
<feature type="domain" description="Methyltransferase" evidence="3">
    <location>
        <begin position="41"/>
        <end position="129"/>
    </location>
</feature>
<dbReference type="EMBL" id="CACRUK010000011">
    <property type="protein sequence ID" value="VYT86911.1"/>
    <property type="molecule type" value="Genomic_DNA"/>
</dbReference>
<protein>
    <submittedName>
        <fullName evidence="4">Methyltransferase domain protein</fullName>
    </submittedName>
</protein>
<accession>A0A6N3A5H5</accession>
<dbReference type="SUPFAM" id="SSF53335">
    <property type="entry name" value="S-adenosyl-L-methionine-dependent methyltransferases"/>
    <property type="match status" value="1"/>
</dbReference>
<gene>
    <name evidence="4" type="ORF">RGLFYP19_00913</name>
</gene>
<dbReference type="GO" id="GO:0032259">
    <property type="term" value="P:methylation"/>
    <property type="evidence" value="ECO:0007669"/>
    <property type="project" value="UniProtKB-KW"/>
</dbReference>
<dbReference type="Gene3D" id="3.40.50.150">
    <property type="entry name" value="Vaccinia Virus protein VP39"/>
    <property type="match status" value="1"/>
</dbReference>
<dbReference type="RefSeq" id="WP_156728974.1">
    <property type="nucleotide sequence ID" value="NZ_CACRUK010000011.1"/>
</dbReference>
<dbReference type="CDD" id="cd02440">
    <property type="entry name" value="AdoMet_MTases"/>
    <property type="match status" value="1"/>
</dbReference>